<feature type="domain" description="VanZ-like" evidence="2">
    <location>
        <begin position="47"/>
        <end position="159"/>
    </location>
</feature>
<evidence type="ECO:0000259" key="2">
    <source>
        <dbReference type="Pfam" id="PF04892"/>
    </source>
</evidence>
<dbReference type="InterPro" id="IPR053150">
    <property type="entry name" value="Teicoplanin_resist-assoc"/>
</dbReference>
<keyword evidence="1" id="KW-0472">Membrane</keyword>
<name>A0A1H2WQ77_9PSEU</name>
<dbReference type="Pfam" id="PF04892">
    <property type="entry name" value="VanZ"/>
    <property type="match status" value="1"/>
</dbReference>
<dbReference type="STRING" id="418495.SAMN05216215_1005240"/>
<organism evidence="3 4">
    <name type="scientific">Saccharopolyspora shandongensis</name>
    <dbReference type="NCBI Taxonomy" id="418495"/>
    <lineage>
        <taxon>Bacteria</taxon>
        <taxon>Bacillati</taxon>
        <taxon>Actinomycetota</taxon>
        <taxon>Actinomycetes</taxon>
        <taxon>Pseudonocardiales</taxon>
        <taxon>Pseudonocardiaceae</taxon>
        <taxon>Saccharopolyspora</taxon>
    </lineage>
</organism>
<protein>
    <submittedName>
        <fullName evidence="3">RDD family protein</fullName>
    </submittedName>
</protein>
<dbReference type="RefSeq" id="WP_177226340.1">
    <property type="nucleotide sequence ID" value="NZ_FNOK01000005.1"/>
</dbReference>
<evidence type="ECO:0000313" key="4">
    <source>
        <dbReference type="Proteomes" id="UP000199529"/>
    </source>
</evidence>
<proteinExistence type="predicted"/>
<evidence type="ECO:0000313" key="3">
    <source>
        <dbReference type="EMBL" id="SDW82658.1"/>
    </source>
</evidence>
<sequence>MSVLPGSFAALAATGVAALLFAPFVAGEHRRHGELRMGIALQRFAVLLYAFGLLSYVFLPFPSGAACFAPQWRPLAGLASPAMLAQFACNVALFVPLGALVRGGRSAAVLTGAATSVLVELTQLTGFWFVFPCPYRVFDVDDVIANTAGALLGGLLAPLRQRLPTGASGRPAKQPRPVTAARRLLGMCCDVLVLWLLGVACARAADIALRLTGTAPTQWWEAVALWFAPAALLLGTMLVGHGTSLGQHAVMLRARAPNGRPPPAAALLRWAAGIGGLAVLQGVTEGTFGEPGAVVGVLWCAAHAWGVTRTRDHRGITGLVAGLEMIDARRSHGAPDLARSI</sequence>
<feature type="transmembrane region" description="Helical" evidence="1">
    <location>
        <begin position="79"/>
        <end position="101"/>
    </location>
</feature>
<dbReference type="InterPro" id="IPR006976">
    <property type="entry name" value="VanZ-like"/>
</dbReference>
<keyword evidence="1" id="KW-1133">Transmembrane helix</keyword>
<keyword evidence="4" id="KW-1185">Reference proteome</keyword>
<accession>A0A1H2WQ77</accession>
<dbReference type="PANTHER" id="PTHR36834:SF1">
    <property type="entry name" value="INTEGRAL MEMBRANE PROTEIN"/>
    <property type="match status" value="1"/>
</dbReference>
<feature type="transmembrane region" description="Helical" evidence="1">
    <location>
        <begin position="225"/>
        <end position="245"/>
    </location>
</feature>
<dbReference type="Proteomes" id="UP000199529">
    <property type="component" value="Unassembled WGS sequence"/>
</dbReference>
<dbReference type="AlphaFoldDB" id="A0A1H2WQ77"/>
<feature type="transmembrane region" description="Helical" evidence="1">
    <location>
        <begin position="39"/>
        <end position="59"/>
    </location>
</feature>
<dbReference type="EMBL" id="FNOK01000005">
    <property type="protein sequence ID" value="SDW82658.1"/>
    <property type="molecule type" value="Genomic_DNA"/>
</dbReference>
<evidence type="ECO:0000256" key="1">
    <source>
        <dbReference type="SAM" id="Phobius"/>
    </source>
</evidence>
<reference evidence="4" key="1">
    <citation type="submission" date="2016-10" db="EMBL/GenBank/DDBJ databases">
        <authorList>
            <person name="Varghese N."/>
            <person name="Submissions S."/>
        </authorList>
    </citation>
    <scope>NUCLEOTIDE SEQUENCE [LARGE SCALE GENOMIC DNA]</scope>
    <source>
        <strain evidence="4">CGMCC 4.3530</strain>
    </source>
</reference>
<keyword evidence="1" id="KW-0812">Transmembrane</keyword>
<feature type="transmembrane region" description="Helical" evidence="1">
    <location>
        <begin position="6"/>
        <end position="27"/>
    </location>
</feature>
<gene>
    <name evidence="3" type="ORF">SAMN05216215_1005240</name>
</gene>
<dbReference type="PANTHER" id="PTHR36834">
    <property type="entry name" value="MEMBRANE PROTEIN-RELATED"/>
    <property type="match status" value="1"/>
</dbReference>
<feature type="transmembrane region" description="Helical" evidence="1">
    <location>
        <begin position="184"/>
        <end position="205"/>
    </location>
</feature>